<comment type="subcellular location">
    <subcellularLocation>
        <location evidence="1">Cell outer membrane</location>
    </subcellularLocation>
</comment>
<proteinExistence type="predicted"/>
<feature type="chain" id="PRO_5046103483" evidence="2">
    <location>
        <begin position="24"/>
        <end position="207"/>
    </location>
</feature>
<dbReference type="PANTHER" id="PTHR36920:SF1">
    <property type="entry name" value="OUTER MEMBRANE PROTEIN W"/>
    <property type="match status" value="1"/>
</dbReference>
<dbReference type="NCBIfam" id="TIGR01414">
    <property type="entry name" value="autotrans_barl"/>
    <property type="match status" value="1"/>
</dbReference>
<dbReference type="InterPro" id="IPR011250">
    <property type="entry name" value="OMP/PagP_B-barrel"/>
</dbReference>
<keyword evidence="2" id="KW-0732">Signal</keyword>
<dbReference type="Pfam" id="PF03922">
    <property type="entry name" value="OmpW"/>
    <property type="match status" value="1"/>
</dbReference>
<accession>A0ABQ6FCL8</accession>
<name>A0ABQ6FCL8_9RHOO</name>
<keyword evidence="4" id="KW-1185">Reference proteome</keyword>
<dbReference type="Proteomes" id="UP001157167">
    <property type="component" value="Unassembled WGS sequence"/>
</dbReference>
<dbReference type="Gene3D" id="2.40.160.20">
    <property type="match status" value="1"/>
</dbReference>
<dbReference type="EMBL" id="BSPX01000036">
    <property type="protein sequence ID" value="GLT23019.1"/>
    <property type="molecule type" value="Genomic_DNA"/>
</dbReference>
<dbReference type="PANTHER" id="PTHR36920">
    <property type="match status" value="1"/>
</dbReference>
<organism evidence="3 4">
    <name type="scientific">Zoogloea oryzae</name>
    <dbReference type="NCBI Taxonomy" id="310767"/>
    <lineage>
        <taxon>Bacteria</taxon>
        <taxon>Pseudomonadati</taxon>
        <taxon>Pseudomonadota</taxon>
        <taxon>Betaproteobacteria</taxon>
        <taxon>Rhodocyclales</taxon>
        <taxon>Zoogloeaceae</taxon>
        <taxon>Zoogloea</taxon>
    </lineage>
</organism>
<evidence type="ECO:0000313" key="3">
    <source>
        <dbReference type="EMBL" id="GLT23019.1"/>
    </source>
</evidence>
<evidence type="ECO:0000256" key="1">
    <source>
        <dbReference type="ARBA" id="ARBA00004442"/>
    </source>
</evidence>
<dbReference type="PROSITE" id="PS00695">
    <property type="entry name" value="ENT_VIR_OMP_2"/>
    <property type="match status" value="1"/>
</dbReference>
<evidence type="ECO:0000256" key="2">
    <source>
        <dbReference type="SAM" id="SignalP"/>
    </source>
</evidence>
<gene>
    <name evidence="3" type="ORF">GCM10007933_24800</name>
</gene>
<protein>
    <submittedName>
        <fullName evidence="3">Outer membrane protein</fullName>
    </submittedName>
</protein>
<dbReference type="InterPro" id="IPR006315">
    <property type="entry name" value="OM_autotransptr_brl_dom"/>
</dbReference>
<evidence type="ECO:0000313" key="4">
    <source>
        <dbReference type="Proteomes" id="UP001157167"/>
    </source>
</evidence>
<sequence length="207" mass="22294">MYKKIAACTVAALAALSAGAVQAQESPWMVRARAVYLSWDNGNADGLQNAGVGTVSADKRWIPEVDISYFFTKNIAAELVLTYPQDVDIKTAALGGIGHVQALPPSLLLQYHFTDLGAFKPYVGLGLNYTIFTKDSFNTALGKVSVDGSSWGLAAQVGMDYAIDKKWSINLDAKYIQMDTDVKLGGTKIGKLDLNPITYGVGIGYRF</sequence>
<dbReference type="InterPro" id="IPR005618">
    <property type="entry name" value="OMPW"/>
</dbReference>
<dbReference type="SUPFAM" id="SSF56925">
    <property type="entry name" value="OMPA-like"/>
    <property type="match status" value="1"/>
</dbReference>
<dbReference type="RefSeq" id="WP_284188270.1">
    <property type="nucleotide sequence ID" value="NZ_BSPX01000036.1"/>
</dbReference>
<reference evidence="4" key="1">
    <citation type="journal article" date="2019" name="Int. J. Syst. Evol. Microbiol.">
        <title>The Global Catalogue of Microorganisms (GCM) 10K type strain sequencing project: providing services to taxonomists for standard genome sequencing and annotation.</title>
        <authorList>
            <consortium name="The Broad Institute Genomics Platform"/>
            <consortium name="The Broad Institute Genome Sequencing Center for Infectious Disease"/>
            <person name="Wu L."/>
            <person name="Ma J."/>
        </authorList>
    </citation>
    <scope>NUCLEOTIDE SEQUENCE [LARGE SCALE GENOMIC DNA]</scope>
    <source>
        <strain evidence="4">NBRC 102407</strain>
    </source>
</reference>
<dbReference type="InterPro" id="IPR000758">
    <property type="entry name" value="Enterovir_OMP"/>
</dbReference>
<comment type="caution">
    <text evidence="3">The sequence shown here is derived from an EMBL/GenBank/DDBJ whole genome shotgun (WGS) entry which is preliminary data.</text>
</comment>
<feature type="signal peptide" evidence="2">
    <location>
        <begin position="1"/>
        <end position="23"/>
    </location>
</feature>